<accession>A0AAV4SYN2</accession>
<protein>
    <recommendedName>
        <fullName evidence="2">EGF-like domain-containing protein</fullName>
    </recommendedName>
</protein>
<reference evidence="3 4" key="1">
    <citation type="submission" date="2021-06" db="EMBL/GenBank/DDBJ databases">
        <title>Caerostris extrusa draft genome.</title>
        <authorList>
            <person name="Kono N."/>
            <person name="Arakawa K."/>
        </authorList>
    </citation>
    <scope>NUCLEOTIDE SEQUENCE [LARGE SCALE GENOMIC DNA]</scope>
</reference>
<dbReference type="PROSITE" id="PS50026">
    <property type="entry name" value="EGF_3"/>
    <property type="match status" value="1"/>
</dbReference>
<name>A0AAV4SYN2_CAEEX</name>
<sequence length="254" mass="28025">MLFPKRTENAIVIQVGYADDWGFCRETCIADEQCGNSEPVGTETAPGEKGICVYDQKDEKALCKCSGNTKYDDRENICRVCNCGDNGICSFKNGEKTCDCNAGYASVNGTCIKVFGQCLRNCAGQRILGYVDDRGFCRETCIADDECGNSGTCQKRGDSQFCDCKPGITGDKCEVIDDCVNGKYKDCSGEKGICVYDQKDEKALVRSGNIKCHDDKENICRAAYIGGKFVLKGPSRREWEDSSRFRTPMRSRSV</sequence>
<evidence type="ECO:0000313" key="4">
    <source>
        <dbReference type="Proteomes" id="UP001054945"/>
    </source>
</evidence>
<evidence type="ECO:0000313" key="3">
    <source>
        <dbReference type="EMBL" id="GIY37602.1"/>
    </source>
</evidence>
<dbReference type="Gene3D" id="2.10.25.10">
    <property type="entry name" value="Laminin"/>
    <property type="match status" value="1"/>
</dbReference>
<keyword evidence="1" id="KW-1015">Disulfide bond</keyword>
<dbReference type="InterPro" id="IPR000742">
    <property type="entry name" value="EGF"/>
</dbReference>
<feature type="domain" description="EGF-like" evidence="2">
    <location>
        <begin position="138"/>
        <end position="174"/>
    </location>
</feature>
<dbReference type="AlphaFoldDB" id="A0AAV4SYN2"/>
<comment type="caution">
    <text evidence="1">Lacks conserved residue(s) required for the propagation of feature annotation.</text>
</comment>
<organism evidence="3 4">
    <name type="scientific">Caerostris extrusa</name>
    <name type="common">Bark spider</name>
    <name type="synonym">Caerostris bankana</name>
    <dbReference type="NCBI Taxonomy" id="172846"/>
    <lineage>
        <taxon>Eukaryota</taxon>
        <taxon>Metazoa</taxon>
        <taxon>Ecdysozoa</taxon>
        <taxon>Arthropoda</taxon>
        <taxon>Chelicerata</taxon>
        <taxon>Arachnida</taxon>
        <taxon>Araneae</taxon>
        <taxon>Araneomorphae</taxon>
        <taxon>Entelegynae</taxon>
        <taxon>Araneoidea</taxon>
        <taxon>Araneidae</taxon>
        <taxon>Caerostris</taxon>
    </lineage>
</organism>
<keyword evidence="1" id="KW-0245">EGF-like domain</keyword>
<gene>
    <name evidence="3" type="ORF">CEXT_420202</name>
</gene>
<evidence type="ECO:0000256" key="1">
    <source>
        <dbReference type="PROSITE-ProRule" id="PRU00076"/>
    </source>
</evidence>
<proteinExistence type="predicted"/>
<keyword evidence="4" id="KW-1185">Reference proteome</keyword>
<dbReference type="EMBL" id="BPLR01010186">
    <property type="protein sequence ID" value="GIY37602.1"/>
    <property type="molecule type" value="Genomic_DNA"/>
</dbReference>
<dbReference type="Proteomes" id="UP001054945">
    <property type="component" value="Unassembled WGS sequence"/>
</dbReference>
<comment type="caution">
    <text evidence="3">The sequence shown here is derived from an EMBL/GenBank/DDBJ whole genome shotgun (WGS) entry which is preliminary data.</text>
</comment>
<evidence type="ECO:0000259" key="2">
    <source>
        <dbReference type="PROSITE" id="PS50026"/>
    </source>
</evidence>
<feature type="disulfide bond" evidence="1">
    <location>
        <begin position="164"/>
        <end position="173"/>
    </location>
</feature>
<dbReference type="PROSITE" id="PS00022">
    <property type="entry name" value="EGF_1"/>
    <property type="match status" value="1"/>
</dbReference>